<feature type="compositionally biased region" description="Basic residues" evidence="1">
    <location>
        <begin position="95"/>
        <end position="107"/>
    </location>
</feature>
<keyword evidence="2" id="KW-1133">Transmembrane helix</keyword>
<dbReference type="Proteomes" id="UP000006408">
    <property type="component" value="Unassembled WGS sequence"/>
</dbReference>
<dbReference type="PATRIC" id="fig|518635.17.peg.1575"/>
<accession>C4FCW8</accession>
<keyword evidence="4" id="KW-1185">Reference proteome</keyword>
<proteinExistence type="predicted"/>
<protein>
    <recommendedName>
        <fullName evidence="5">Zinc-ribbon domain-containing protein</fullName>
    </recommendedName>
</protein>
<evidence type="ECO:0000256" key="1">
    <source>
        <dbReference type="SAM" id="MobiDB-lite"/>
    </source>
</evidence>
<feature type="compositionally biased region" description="Low complexity" evidence="1">
    <location>
        <begin position="219"/>
        <end position="231"/>
    </location>
</feature>
<evidence type="ECO:0000313" key="3">
    <source>
        <dbReference type="EMBL" id="EEP21755.1"/>
    </source>
</evidence>
<feature type="region of interest" description="Disordered" evidence="1">
    <location>
        <begin position="58"/>
        <end position="147"/>
    </location>
</feature>
<feature type="compositionally biased region" description="Polar residues" evidence="1">
    <location>
        <begin position="202"/>
        <end position="214"/>
    </location>
</feature>
<organism evidence="3 4">
    <name type="scientific">Bifidobacterium angulatum DSM 20098 = JCM 7096</name>
    <dbReference type="NCBI Taxonomy" id="518635"/>
    <lineage>
        <taxon>Bacteria</taxon>
        <taxon>Bacillati</taxon>
        <taxon>Actinomycetota</taxon>
        <taxon>Actinomycetes</taxon>
        <taxon>Bifidobacteriales</taxon>
        <taxon>Bifidobacteriaceae</taxon>
        <taxon>Bifidobacterium</taxon>
    </lineage>
</organism>
<sequence length="369" mass="39010">MTEEFCEQCGQALVPNARFCAVCGWETGSQATLPLPQGLTGNYGGSGYPQQGATTPLEEFEQEFERQSTYEPAYDPYDQYGNDSYANDSGDHGSRKGSGKRGKKKRNSAKDKAGGKGSKPAAAKRSTGKFTKKATATNGAHDPGKSRRHPVTAIAIAILACIVVVFSGVGIVRMMASANGTVSGLDASSSSSSSAGAKDETPANNSQNSTPVTGKTSKKATAQQQDTQPPAEGRYLNARFGYAVTIPPGFTWQAESADGDGRTFTDGQTGMTIAAWGSNNALHETVISAFKQATAGHSVSYQQILDSEFTATWEENGTITYIREMVSAGAIRAVRFTYPSTHRNECDRFVEQVVPTLTATDAMTAGSGQ</sequence>
<dbReference type="EMBL" id="ABYS02000003">
    <property type="protein sequence ID" value="EEP21755.1"/>
    <property type="molecule type" value="Genomic_DNA"/>
</dbReference>
<keyword evidence="2" id="KW-0472">Membrane</keyword>
<name>C4FCW8_9BIFI</name>
<feature type="transmembrane region" description="Helical" evidence="2">
    <location>
        <begin position="151"/>
        <end position="172"/>
    </location>
</feature>
<evidence type="ECO:0008006" key="5">
    <source>
        <dbReference type="Google" id="ProtNLM"/>
    </source>
</evidence>
<dbReference type="HOGENOM" id="CLU_749393_0_0_11"/>
<dbReference type="KEGG" id="bang:BBAG_1493"/>
<dbReference type="STRING" id="1683.Bang102_001570"/>
<keyword evidence="2" id="KW-0812">Transmembrane</keyword>
<evidence type="ECO:0000313" key="4">
    <source>
        <dbReference type="Proteomes" id="UP000006408"/>
    </source>
</evidence>
<feature type="region of interest" description="Disordered" evidence="1">
    <location>
        <begin position="181"/>
        <end position="232"/>
    </location>
</feature>
<dbReference type="eggNOG" id="ENOG5033CPG">
    <property type="taxonomic scope" value="Bacteria"/>
</dbReference>
<dbReference type="AlphaFoldDB" id="C4FCW8"/>
<reference evidence="3" key="1">
    <citation type="submission" date="2009-04" db="EMBL/GenBank/DDBJ databases">
        <authorList>
            <person name="Weinstock G."/>
            <person name="Sodergren E."/>
            <person name="Clifton S."/>
            <person name="Fulton L."/>
            <person name="Fulton B."/>
            <person name="Courtney L."/>
            <person name="Fronick C."/>
            <person name="Harrison M."/>
            <person name="Strong C."/>
            <person name="Farmer C."/>
            <person name="Delahaunty K."/>
            <person name="Markovic C."/>
            <person name="Hall O."/>
            <person name="Minx P."/>
            <person name="Tomlinson C."/>
            <person name="Mitreva M."/>
            <person name="Nelson J."/>
            <person name="Hou S."/>
            <person name="Wollam A."/>
            <person name="Pepin K.H."/>
            <person name="Johnson M."/>
            <person name="Bhonagiri V."/>
            <person name="Nash W.E."/>
            <person name="Warren W."/>
            <person name="Chinwalla A."/>
            <person name="Mardis E.R."/>
            <person name="Wilson R.K."/>
        </authorList>
    </citation>
    <scope>NUCLEOTIDE SEQUENCE [LARGE SCALE GENOMIC DNA]</scope>
    <source>
        <strain evidence="3">DSM 20098</strain>
    </source>
</reference>
<dbReference type="RefSeq" id="WP_003825121.1">
    <property type="nucleotide sequence ID" value="NZ_AP012322.1"/>
</dbReference>
<evidence type="ECO:0000256" key="2">
    <source>
        <dbReference type="SAM" id="Phobius"/>
    </source>
</evidence>
<comment type="caution">
    <text evidence="3">The sequence shown here is derived from an EMBL/GenBank/DDBJ whole genome shotgun (WGS) entry which is preliminary data.</text>
</comment>
<gene>
    <name evidence="3" type="ORF">BIFANG_02145</name>
</gene>
<dbReference type="GeneID" id="42865810"/>